<protein>
    <submittedName>
        <fullName evidence="1">Type IX secretion system membrane protein PorP/SprF</fullName>
    </submittedName>
</protein>
<organism evidence="1">
    <name type="scientific">Sediminibacterium sp. KACHI17</name>
    <dbReference type="NCBI Taxonomy" id="1751071"/>
    <lineage>
        <taxon>Bacteria</taxon>
        <taxon>Pseudomonadati</taxon>
        <taxon>Bacteroidota</taxon>
        <taxon>Chitinophagia</taxon>
        <taxon>Chitinophagales</taxon>
        <taxon>Chitinophagaceae</taxon>
        <taxon>Sediminibacterium</taxon>
    </lineage>
</organism>
<dbReference type="Pfam" id="PF11751">
    <property type="entry name" value="PorP_SprF"/>
    <property type="match status" value="1"/>
</dbReference>
<accession>A0AAT9GKD1</accession>
<reference evidence="1" key="1">
    <citation type="submission" date="2024-02" db="EMBL/GenBank/DDBJ databases">
        <title>Sediminibacterium planktonica sp. nov. and Sediminibacterium longus sp. nov., isolated from surface lake and river water.</title>
        <authorList>
            <person name="Watanabe K."/>
            <person name="Takemine S."/>
            <person name="Ishii Y."/>
            <person name="Ogata Y."/>
            <person name="Shindo C."/>
            <person name="Suda W."/>
        </authorList>
    </citation>
    <scope>NUCLEOTIDE SEQUENCE</scope>
    <source>
        <strain evidence="1">KACHI17</strain>
    </source>
</reference>
<name>A0AAT9GKD1_9BACT</name>
<evidence type="ECO:0000313" key="1">
    <source>
        <dbReference type="EMBL" id="BFG71045.1"/>
    </source>
</evidence>
<proteinExistence type="predicted"/>
<dbReference type="InterPro" id="IPR019861">
    <property type="entry name" value="PorP/SprF_Bacteroidetes"/>
</dbReference>
<gene>
    <name evidence="1" type="ORF">KACHI17_19260</name>
</gene>
<dbReference type="EMBL" id="AP029612">
    <property type="protein sequence ID" value="BFG71045.1"/>
    <property type="molecule type" value="Genomic_DNA"/>
</dbReference>
<dbReference type="AlphaFoldDB" id="A0AAT9GKD1"/>
<dbReference type="NCBIfam" id="TIGR03519">
    <property type="entry name" value="T9SS_PorP_fam"/>
    <property type="match status" value="1"/>
</dbReference>
<sequence>MQSEIHAQTEPMYSQYMFNMLNVNPAYAGSRGTTTASALFRKQWIDMPGAPQTTVISIDGATREGRIGWGLQLLDDKLGVERTTGLMASYAFRIPVSDKGVLSLGLRGGLLNYRANFTEVNTFSPNDPTFNQNVNGLLPAAGAGIHYTTDRFYLGLSIPSLLETKLNAQKQADVQSGKLKNLHFFYTMGMVMDLSDQVKLKPSMLVKKVNGAPVQFDLNANVWLMDKLAFGASYRTKDAIVGLVEWQINEQLRFGYSYDHTISNLKSFTQATHEMMLRFEIGSSRSSFVSPRYF</sequence>